<keyword evidence="9" id="KW-0479">Metal-binding</keyword>
<dbReference type="EMBL" id="DVFI01000101">
    <property type="protein sequence ID" value="HIQ63394.1"/>
    <property type="molecule type" value="Genomic_DNA"/>
</dbReference>
<evidence type="ECO:0000256" key="5">
    <source>
        <dbReference type="ARBA" id="ARBA00022842"/>
    </source>
</evidence>
<dbReference type="SMART" id="SM00116">
    <property type="entry name" value="CBS"/>
    <property type="match status" value="2"/>
</dbReference>
<keyword evidence="7 9" id="KW-0472">Membrane</keyword>
<comment type="caution">
    <text evidence="11">The sequence shown here is derived from an EMBL/GenBank/DDBJ whole genome shotgun (WGS) entry which is preliminary data.</text>
</comment>
<evidence type="ECO:0000256" key="4">
    <source>
        <dbReference type="ARBA" id="ARBA00022692"/>
    </source>
</evidence>
<dbReference type="Gene3D" id="1.10.357.20">
    <property type="entry name" value="SLC41 divalent cation transporters, integral membrane domain"/>
    <property type="match status" value="1"/>
</dbReference>
<keyword evidence="6 9" id="KW-1133">Transmembrane helix</keyword>
<keyword evidence="4 9" id="KW-0812">Transmembrane</keyword>
<evidence type="ECO:0000256" key="9">
    <source>
        <dbReference type="RuleBase" id="RU362011"/>
    </source>
</evidence>
<keyword evidence="3 9" id="KW-0813">Transport</keyword>
<dbReference type="InterPro" id="IPR046342">
    <property type="entry name" value="CBS_dom_sf"/>
</dbReference>
<dbReference type="InterPro" id="IPR006669">
    <property type="entry name" value="MgtE_transporter"/>
</dbReference>
<feature type="domain" description="CBS" evidence="10">
    <location>
        <begin position="164"/>
        <end position="226"/>
    </location>
</feature>
<dbReference type="PANTHER" id="PTHR43773:SF1">
    <property type="entry name" value="MAGNESIUM TRANSPORTER MGTE"/>
    <property type="match status" value="1"/>
</dbReference>
<comment type="subcellular location">
    <subcellularLocation>
        <location evidence="9">Cell membrane</location>
        <topology evidence="9">Multi-pass membrane protein</topology>
    </subcellularLocation>
    <subcellularLocation>
        <location evidence="1">Membrane</location>
        <topology evidence="1">Multi-pass membrane protein</topology>
    </subcellularLocation>
</comment>
<feature type="transmembrane region" description="Helical" evidence="9">
    <location>
        <begin position="388"/>
        <end position="406"/>
    </location>
</feature>
<dbReference type="GO" id="GO:0015095">
    <property type="term" value="F:magnesium ion transmembrane transporter activity"/>
    <property type="evidence" value="ECO:0007669"/>
    <property type="project" value="UniProtKB-UniRule"/>
</dbReference>
<dbReference type="Gene3D" id="3.10.580.10">
    <property type="entry name" value="CBS-domain"/>
    <property type="match status" value="1"/>
</dbReference>
<dbReference type="PANTHER" id="PTHR43773">
    <property type="entry name" value="MAGNESIUM TRANSPORTER MGTE"/>
    <property type="match status" value="1"/>
</dbReference>
<comment type="similarity">
    <text evidence="2 9">Belongs to the SLC41A transporter family.</text>
</comment>
<evidence type="ECO:0000256" key="8">
    <source>
        <dbReference type="PROSITE-ProRule" id="PRU00703"/>
    </source>
</evidence>
<dbReference type="InterPro" id="IPR006668">
    <property type="entry name" value="Mg_transptr_MgtE_intracell_dom"/>
</dbReference>
<comment type="subunit">
    <text evidence="9">Homodimer.</text>
</comment>
<evidence type="ECO:0000256" key="2">
    <source>
        <dbReference type="ARBA" id="ARBA00009749"/>
    </source>
</evidence>
<sequence length="479" mass="52817">MPASDDHRPWLVILFCAVFGARKARGKTGRGLFHGELLRLIEEKKFAQARERLNECNEVDIAEWLDDFEKDSRALVIFRLLPKEMAADVFSYLSPESQQHIVEGLTDRELAGVIEDLFLDDTVDFLEEMPASIVKRVIATADTQTRAQLNQLLMYPPDSAGSLMTPELMELDGDWTVARALAAVRRQCEDKASISWLYVTDGRRHLVGVVDLRSVLAAPDAQRVDALMEPDVKAVRTHDDQADVAAMFRKYDLLAMPVVDNERRLVGVITIDDVVDVLEEETTEDIYKMAAMTPAERGYMETDVLTLAKNRVLWLVLLMISATFTGFIIARFDAALAANVLLASFIPMLMDTSGNAGSQASVSVIRGITLGEIRFSDLPRVMWKELRVSLLAGMGVAAVNFLRVWLMYGDPVMALVVSLTLVFAIMAAKLVGCALPLLAARVGLDPALMAGPLITTVADPMALLLFFNIAMLLMPGLSG</sequence>
<gene>
    <name evidence="11" type="primary">mgtE</name>
    <name evidence="11" type="ORF">IAA66_07375</name>
</gene>
<feature type="domain" description="CBS" evidence="10">
    <location>
        <begin position="228"/>
        <end position="284"/>
    </location>
</feature>
<keyword evidence="9" id="KW-1003">Cell membrane</keyword>
<dbReference type="Pfam" id="PF00571">
    <property type="entry name" value="CBS"/>
    <property type="match status" value="2"/>
</dbReference>
<feature type="transmembrane region" description="Helical" evidence="9">
    <location>
        <begin position="412"/>
        <end position="438"/>
    </location>
</feature>
<dbReference type="PROSITE" id="PS51371">
    <property type="entry name" value="CBS"/>
    <property type="match status" value="2"/>
</dbReference>
<comment type="caution">
    <text evidence="9">Lacks conserved residue(s) required for the propagation of feature annotation.</text>
</comment>
<dbReference type="SUPFAM" id="SSF158791">
    <property type="entry name" value="MgtE N-terminal domain-like"/>
    <property type="match status" value="1"/>
</dbReference>
<protein>
    <recommendedName>
        <fullName evidence="9">Magnesium transporter MgtE</fullName>
    </recommendedName>
</protein>
<name>A0A9D1CK62_9FIRM</name>
<dbReference type="InterPro" id="IPR038076">
    <property type="entry name" value="MgtE_N_sf"/>
</dbReference>
<dbReference type="InterPro" id="IPR036739">
    <property type="entry name" value="SLC41_membr_dom_sf"/>
</dbReference>
<dbReference type="Proteomes" id="UP000886819">
    <property type="component" value="Unassembled WGS sequence"/>
</dbReference>
<reference evidence="11" key="2">
    <citation type="journal article" date="2021" name="PeerJ">
        <title>Extensive microbial diversity within the chicken gut microbiome revealed by metagenomics and culture.</title>
        <authorList>
            <person name="Gilroy R."/>
            <person name="Ravi A."/>
            <person name="Getino M."/>
            <person name="Pursley I."/>
            <person name="Horton D.L."/>
            <person name="Alikhan N.F."/>
            <person name="Baker D."/>
            <person name="Gharbi K."/>
            <person name="Hall N."/>
            <person name="Watson M."/>
            <person name="Adriaenssens E.M."/>
            <person name="Foster-Nyarko E."/>
            <person name="Jarju S."/>
            <person name="Secka A."/>
            <person name="Antonio M."/>
            <person name="Oren A."/>
            <person name="Chaudhuri R.R."/>
            <person name="La Ragione R."/>
            <person name="Hildebrand F."/>
            <person name="Pallen M.J."/>
        </authorList>
    </citation>
    <scope>NUCLEOTIDE SEQUENCE</scope>
    <source>
        <strain evidence="11">ChiHile30-977</strain>
    </source>
</reference>
<feature type="transmembrane region" description="Helical" evidence="9">
    <location>
        <begin position="312"/>
        <end position="332"/>
    </location>
</feature>
<dbReference type="GO" id="GO:0046872">
    <property type="term" value="F:metal ion binding"/>
    <property type="evidence" value="ECO:0007669"/>
    <property type="project" value="UniProtKB-KW"/>
</dbReference>
<keyword evidence="5 9" id="KW-0460">Magnesium</keyword>
<dbReference type="Gene3D" id="1.25.60.10">
    <property type="entry name" value="MgtE N-terminal domain-like"/>
    <property type="match status" value="1"/>
</dbReference>
<dbReference type="SUPFAM" id="SSF54631">
    <property type="entry name" value="CBS-domain pair"/>
    <property type="match status" value="1"/>
</dbReference>
<evidence type="ECO:0000256" key="3">
    <source>
        <dbReference type="ARBA" id="ARBA00022448"/>
    </source>
</evidence>
<dbReference type="CDD" id="cd04606">
    <property type="entry name" value="CBS_pair_Mg_transporter"/>
    <property type="match status" value="1"/>
</dbReference>
<comment type="function">
    <text evidence="9">Acts as a magnesium transporter.</text>
</comment>
<evidence type="ECO:0000313" key="11">
    <source>
        <dbReference type="EMBL" id="HIQ63394.1"/>
    </source>
</evidence>
<dbReference type="SUPFAM" id="SSF161093">
    <property type="entry name" value="MgtE membrane domain-like"/>
    <property type="match status" value="1"/>
</dbReference>
<dbReference type="InterPro" id="IPR006667">
    <property type="entry name" value="SLC41_membr_dom"/>
</dbReference>
<dbReference type="InterPro" id="IPR000644">
    <property type="entry name" value="CBS_dom"/>
</dbReference>
<proteinExistence type="inferred from homology"/>
<evidence type="ECO:0000256" key="1">
    <source>
        <dbReference type="ARBA" id="ARBA00004141"/>
    </source>
</evidence>
<dbReference type="AlphaFoldDB" id="A0A9D1CK62"/>
<evidence type="ECO:0000259" key="10">
    <source>
        <dbReference type="PROSITE" id="PS51371"/>
    </source>
</evidence>
<dbReference type="SMART" id="SM00924">
    <property type="entry name" value="MgtE_N"/>
    <property type="match status" value="1"/>
</dbReference>
<evidence type="ECO:0000256" key="7">
    <source>
        <dbReference type="ARBA" id="ARBA00023136"/>
    </source>
</evidence>
<organism evidence="11 12">
    <name type="scientific">Candidatus Avichristensenella intestinipullorum</name>
    <dbReference type="NCBI Taxonomy" id="2840693"/>
    <lineage>
        <taxon>Bacteria</taxon>
        <taxon>Bacillati</taxon>
        <taxon>Bacillota</taxon>
        <taxon>Clostridia</taxon>
        <taxon>Candidatus Avichristensenella</taxon>
    </lineage>
</organism>
<dbReference type="NCBIfam" id="TIGR00400">
    <property type="entry name" value="mgtE"/>
    <property type="match status" value="1"/>
</dbReference>
<reference evidence="11" key="1">
    <citation type="submission" date="2020-10" db="EMBL/GenBank/DDBJ databases">
        <authorList>
            <person name="Gilroy R."/>
        </authorList>
    </citation>
    <scope>NUCLEOTIDE SEQUENCE</scope>
    <source>
        <strain evidence="11">ChiHile30-977</strain>
    </source>
</reference>
<dbReference type="Pfam" id="PF03448">
    <property type="entry name" value="MgtE_N"/>
    <property type="match status" value="1"/>
</dbReference>
<dbReference type="Pfam" id="PF01769">
    <property type="entry name" value="MgtE"/>
    <property type="match status" value="1"/>
</dbReference>
<dbReference type="GO" id="GO:0005886">
    <property type="term" value="C:plasma membrane"/>
    <property type="evidence" value="ECO:0007669"/>
    <property type="project" value="UniProtKB-SubCell"/>
</dbReference>
<feature type="transmembrane region" description="Helical" evidence="9">
    <location>
        <begin position="450"/>
        <end position="474"/>
    </location>
</feature>
<evidence type="ECO:0000256" key="6">
    <source>
        <dbReference type="ARBA" id="ARBA00022989"/>
    </source>
</evidence>
<evidence type="ECO:0000313" key="12">
    <source>
        <dbReference type="Proteomes" id="UP000886819"/>
    </source>
</evidence>
<keyword evidence="8" id="KW-0129">CBS domain</keyword>
<accession>A0A9D1CK62</accession>